<dbReference type="RefSeq" id="WP_194844901.1">
    <property type="nucleotide sequence ID" value="NZ_CP075585.1"/>
</dbReference>
<dbReference type="EMBL" id="CP075585">
    <property type="protein sequence ID" value="QZA58549.1"/>
    <property type="molecule type" value="Genomic_DNA"/>
</dbReference>
<reference evidence="1 2" key="2">
    <citation type="submission" date="2021-05" db="EMBL/GenBank/DDBJ databases">
        <title>Ecology and evolution of chlamydial symbionts of arthropods.</title>
        <authorList>
            <person name="Halter T."/>
            <person name="Sixt B.S."/>
            <person name="Toenshoff E.R."/>
            <person name="Koestlbacher S."/>
            <person name="Schulz F."/>
            <person name="Kostanjsek R."/>
            <person name="Collingro A."/>
            <person name="Hendrickx F."/>
            <person name="Horn M."/>
        </authorList>
    </citation>
    <scope>NUCLEOTIDE SEQUENCE [LARGE SCALE GENOMIC DNA]</scope>
    <source>
        <strain evidence="1 2">15C</strain>
    </source>
</reference>
<name>A0ABX8YZ17_9BACT</name>
<keyword evidence="2" id="KW-1185">Reference proteome</keyword>
<dbReference type="Gene3D" id="1.25.40.10">
    <property type="entry name" value="Tetratricopeptide repeat domain"/>
    <property type="match status" value="1"/>
</dbReference>
<dbReference type="Proteomes" id="UP000822862">
    <property type="component" value="Chromosome"/>
</dbReference>
<accession>A0ABX8YZ17</accession>
<dbReference type="SUPFAM" id="SSF48452">
    <property type="entry name" value="TPR-like"/>
    <property type="match status" value="1"/>
</dbReference>
<evidence type="ECO:0008006" key="3">
    <source>
        <dbReference type="Google" id="ProtNLM"/>
    </source>
</evidence>
<organism evidence="1 2">
    <name type="scientific">Candidatus Rhabdochlamydia porcellionis</name>
    <dbReference type="NCBI Taxonomy" id="225148"/>
    <lineage>
        <taxon>Bacteria</taxon>
        <taxon>Pseudomonadati</taxon>
        <taxon>Chlamydiota</taxon>
        <taxon>Chlamydiia</taxon>
        <taxon>Parachlamydiales</taxon>
        <taxon>Candidatus Rhabdochlamydiaceae</taxon>
        <taxon>Candidatus Rhabdochlamydia</taxon>
    </lineage>
</organism>
<sequence length="202" mass="24143">MKSSTLLEIPSIYFPYRFYRITFSPSFSNLKLDASKKIFFQKIHSQVQENPEKHLSALEAFYKDHLNVPEVANLLAFAYLRLKKNKQAEELIKITYDLHPSYLCAKINYADQCLRYKKIQEIPSIFHHKHDLLELYPNRFSFHYSEFRGFMVCMGFYHLACKNRDYADKHRSLAEEVDPLHPGVSALKKALKKRFWSFFYRR</sequence>
<dbReference type="InterPro" id="IPR011990">
    <property type="entry name" value="TPR-like_helical_dom_sf"/>
</dbReference>
<evidence type="ECO:0000313" key="1">
    <source>
        <dbReference type="EMBL" id="QZA58549.1"/>
    </source>
</evidence>
<reference evidence="1 2" key="1">
    <citation type="submission" date="2020-01" db="EMBL/GenBank/DDBJ databases">
        <authorList>
            <person name="Sixt B."/>
            <person name="Schulz F."/>
            <person name="Kostanjsek R."/>
            <person name="Koestlbacher S."/>
            <person name="Collingro A."/>
            <person name="Toenshoff E."/>
            <person name="Horn M."/>
        </authorList>
    </citation>
    <scope>NUCLEOTIDE SEQUENCE [LARGE SCALE GENOMIC DNA]</scope>
    <source>
        <strain evidence="1 2">15C</strain>
    </source>
</reference>
<gene>
    <name evidence="1" type="ORF">RHAB15C_0000425</name>
</gene>
<protein>
    <recommendedName>
        <fullName evidence="3">Tetratricopeptide repeat protein</fullName>
    </recommendedName>
</protein>
<proteinExistence type="predicted"/>
<evidence type="ECO:0000313" key="2">
    <source>
        <dbReference type="Proteomes" id="UP000822862"/>
    </source>
</evidence>